<evidence type="ECO:0000313" key="3">
    <source>
        <dbReference type="EMBL" id="HGT40337.1"/>
    </source>
</evidence>
<feature type="compositionally biased region" description="Pro residues" evidence="2">
    <location>
        <begin position="10"/>
        <end position="19"/>
    </location>
</feature>
<organism evidence="3">
    <name type="scientific">Schlesneria paludicola</name>
    <dbReference type="NCBI Taxonomy" id="360056"/>
    <lineage>
        <taxon>Bacteria</taxon>
        <taxon>Pseudomonadati</taxon>
        <taxon>Planctomycetota</taxon>
        <taxon>Planctomycetia</taxon>
        <taxon>Planctomycetales</taxon>
        <taxon>Planctomycetaceae</taxon>
        <taxon>Schlesneria</taxon>
    </lineage>
</organism>
<evidence type="ECO:0000256" key="1">
    <source>
        <dbReference type="SAM" id="Coils"/>
    </source>
</evidence>
<protein>
    <submittedName>
        <fullName evidence="3">Uncharacterized protein</fullName>
    </submittedName>
</protein>
<evidence type="ECO:0000256" key="2">
    <source>
        <dbReference type="SAM" id="MobiDB-lite"/>
    </source>
</evidence>
<name>A0A7C4LPN8_9PLAN</name>
<gene>
    <name evidence="3" type="ORF">ENS64_13915</name>
</gene>
<feature type="region of interest" description="Disordered" evidence="2">
    <location>
        <begin position="599"/>
        <end position="621"/>
    </location>
</feature>
<proteinExistence type="predicted"/>
<feature type="compositionally biased region" description="Low complexity" evidence="2">
    <location>
        <begin position="44"/>
        <end position="61"/>
    </location>
</feature>
<accession>A0A7C4LPN8</accession>
<dbReference type="EMBL" id="DSVQ01000016">
    <property type="protein sequence ID" value="HGT40337.1"/>
    <property type="molecule type" value="Genomic_DNA"/>
</dbReference>
<feature type="coiled-coil region" evidence="1">
    <location>
        <begin position="77"/>
        <end position="465"/>
    </location>
</feature>
<feature type="region of interest" description="Disordered" evidence="2">
    <location>
        <begin position="1"/>
        <end position="20"/>
    </location>
</feature>
<comment type="caution">
    <text evidence="3">The sequence shown here is derived from an EMBL/GenBank/DDBJ whole genome shotgun (WGS) entry which is preliminary data.</text>
</comment>
<feature type="region of interest" description="Disordered" evidence="2">
    <location>
        <begin position="36"/>
        <end position="70"/>
    </location>
</feature>
<reference evidence="3" key="1">
    <citation type="journal article" date="2020" name="mSystems">
        <title>Genome- and Community-Level Interaction Insights into Carbon Utilization and Element Cycling Functions of Hydrothermarchaeota in Hydrothermal Sediment.</title>
        <authorList>
            <person name="Zhou Z."/>
            <person name="Liu Y."/>
            <person name="Xu W."/>
            <person name="Pan J."/>
            <person name="Luo Z.H."/>
            <person name="Li M."/>
        </authorList>
    </citation>
    <scope>NUCLEOTIDE SEQUENCE [LARGE SCALE GENOMIC DNA]</scope>
    <source>
        <strain evidence="3">SpSt-508</strain>
    </source>
</reference>
<sequence length="621" mass="73509">MSEPACVPSPFFPGPPTVPLPEAVVAAGTSAPMTVRGRDLRVDPPQSASPHASAPQAATATDTNSTPRTPGRTRLLIQQAIEQLAELEHREELLRQQTEQLDQERIAFRCQQAAQRREILQAEDRLREQQSALDQRQRELDEQARALVAAQRQLETDREHFRSALREELAAERVELVSLRTQLDAERELLEQERARLAAEELRIQEQVDRRLETERQALWENLTEEWERRRAEWNAERAAWENECAVQRQQLTEAQQQLAEQQRQYEQLLQEWQHHRDQRIAELERHLADRRAAWEAEWAAHCARDKQALEKLQHELERERVLLENRLRFQQEHLEKVRHDLERAQADFRLERQRARQQLADDVQQVHRRERQLKTYRQTVDELARTIEREHETVLKCRAAWSAAVDTDRQLLEDERRRWEDERRREQSELQRRHELLLQQHEQLAGKRLRLERLRAELEDTHRTTLELRLAVEETWAQIAQAVGGEDDARLRVEQARQALVLYYQQLHAALDDHRRELAEQQAWLDEQRSEFHAERQTVLHWLNERDERLRAEEARQLAAATDMAARDAAWRAARDQWLAEKLEAERVIRRLVQQLADDAHPDRLESPPPEVLARNPRAA</sequence>
<keyword evidence="1" id="KW-0175">Coiled coil</keyword>
<dbReference type="AlphaFoldDB" id="A0A7C4LPN8"/>